<organism evidence="21 22">
    <name type="scientific">Castilleja foliolosa</name>
    <dbReference type="NCBI Taxonomy" id="1961234"/>
    <lineage>
        <taxon>Eukaryota</taxon>
        <taxon>Viridiplantae</taxon>
        <taxon>Streptophyta</taxon>
        <taxon>Embryophyta</taxon>
        <taxon>Tracheophyta</taxon>
        <taxon>Spermatophyta</taxon>
        <taxon>Magnoliopsida</taxon>
        <taxon>eudicotyledons</taxon>
        <taxon>Gunneridae</taxon>
        <taxon>Pentapetalae</taxon>
        <taxon>asterids</taxon>
        <taxon>lamiids</taxon>
        <taxon>Lamiales</taxon>
        <taxon>Orobanchaceae</taxon>
        <taxon>Pedicularideae</taxon>
        <taxon>Castillejinae</taxon>
        <taxon>Castilleja</taxon>
    </lineage>
</organism>
<evidence type="ECO:0000256" key="19">
    <source>
        <dbReference type="SAM" id="SignalP"/>
    </source>
</evidence>
<evidence type="ECO:0000256" key="1">
    <source>
        <dbReference type="ARBA" id="ARBA00000189"/>
    </source>
</evidence>
<feature type="disulfide bond" evidence="17">
    <location>
        <begin position="39"/>
        <end position="119"/>
    </location>
</feature>
<keyword evidence="22" id="KW-1185">Reference proteome</keyword>
<dbReference type="PROSITE" id="PS00435">
    <property type="entry name" value="PEROXIDASE_1"/>
    <property type="match status" value="1"/>
</dbReference>
<keyword evidence="10 17" id="KW-1015">Disulfide bond</keyword>
<evidence type="ECO:0000256" key="8">
    <source>
        <dbReference type="ARBA" id="ARBA00023002"/>
    </source>
</evidence>
<accession>A0ABD3BBT9</accession>
<keyword evidence="19" id="KW-0732">Signal</keyword>
<evidence type="ECO:0000256" key="2">
    <source>
        <dbReference type="ARBA" id="ARBA00006873"/>
    </source>
</evidence>
<evidence type="ECO:0000256" key="7">
    <source>
        <dbReference type="ARBA" id="ARBA00022837"/>
    </source>
</evidence>
<comment type="cofactor">
    <cofactor evidence="15">
        <name>Ca(2+)</name>
        <dbReference type="ChEBI" id="CHEBI:29108"/>
    </cofactor>
    <text evidence="15">Binds 2 calcium ions per subunit.</text>
</comment>
<evidence type="ECO:0000256" key="6">
    <source>
        <dbReference type="ARBA" id="ARBA00022723"/>
    </source>
</evidence>
<feature type="binding site" evidence="15">
    <location>
        <position position="80"/>
    </location>
    <ligand>
        <name>Ca(2+)</name>
        <dbReference type="ChEBI" id="CHEBI:29108"/>
        <label>1</label>
    </ligand>
</feature>
<comment type="similarity">
    <text evidence="2">Belongs to the peroxidase family. Ascorbate peroxidase subfamily.</text>
</comment>
<dbReference type="FunFam" id="1.10.420.10:FF:000001">
    <property type="entry name" value="Peroxidase"/>
    <property type="match status" value="1"/>
</dbReference>
<dbReference type="GO" id="GO:0042744">
    <property type="term" value="P:hydrogen peroxide catabolic process"/>
    <property type="evidence" value="ECO:0007669"/>
    <property type="project" value="UniProtKB-KW"/>
</dbReference>
<dbReference type="PRINTS" id="PR00458">
    <property type="entry name" value="PEROXIDASE"/>
</dbReference>
<keyword evidence="12" id="KW-0376">Hydrogen peroxide</keyword>
<feature type="binding site" evidence="15">
    <location>
        <position position="78"/>
    </location>
    <ligand>
        <name>Ca(2+)</name>
        <dbReference type="ChEBI" id="CHEBI:29108"/>
        <label>1</label>
    </ligand>
</feature>
<dbReference type="AlphaFoldDB" id="A0ABD3BBT9"/>
<dbReference type="PANTHER" id="PTHR31388">
    <property type="entry name" value="PEROXIDASE 72-RELATED"/>
    <property type="match status" value="1"/>
</dbReference>
<feature type="binding site" evidence="15">
    <location>
        <position position="250"/>
    </location>
    <ligand>
        <name>Ca(2+)</name>
        <dbReference type="ChEBI" id="CHEBI:29108"/>
        <label>2</label>
    </ligand>
</feature>
<dbReference type="Proteomes" id="UP001632038">
    <property type="component" value="Unassembled WGS sequence"/>
</dbReference>
<feature type="site" description="Transition state stabilizer" evidence="16">
    <location>
        <position position="66"/>
    </location>
</feature>
<dbReference type="Gene3D" id="1.10.520.10">
    <property type="match status" value="1"/>
</dbReference>
<dbReference type="InterPro" id="IPR033905">
    <property type="entry name" value="Secretory_peroxidase"/>
</dbReference>
<feature type="disulfide bond" evidence="17">
    <location>
        <begin position="72"/>
        <end position="77"/>
    </location>
</feature>
<feature type="disulfide bond" evidence="17">
    <location>
        <begin position="125"/>
        <end position="327"/>
    </location>
</feature>
<feature type="binding site" evidence="15">
    <location>
        <position position="76"/>
    </location>
    <ligand>
        <name>Ca(2+)</name>
        <dbReference type="ChEBI" id="CHEBI:29108"/>
        <label>1</label>
    </ligand>
</feature>
<keyword evidence="7 15" id="KW-0106">Calcium</keyword>
<feature type="binding site" evidence="15">
    <location>
        <position position="74"/>
    </location>
    <ligand>
        <name>Ca(2+)</name>
        <dbReference type="ChEBI" id="CHEBI:29108"/>
        <label>1</label>
    </ligand>
</feature>
<dbReference type="PROSITE" id="PS00436">
    <property type="entry name" value="PEROXIDASE_2"/>
    <property type="match status" value="1"/>
</dbReference>
<feature type="domain" description="Plant heme peroxidase family profile" evidence="20">
    <location>
        <begin position="29"/>
        <end position="331"/>
    </location>
</feature>
<dbReference type="GO" id="GO:0046872">
    <property type="term" value="F:metal ion binding"/>
    <property type="evidence" value="ECO:0007669"/>
    <property type="project" value="UniProtKB-KW"/>
</dbReference>
<gene>
    <name evidence="21" type="primary">PER72_4</name>
    <name evidence="21" type="ORF">CASFOL_041430</name>
</gene>
<evidence type="ECO:0000256" key="4">
    <source>
        <dbReference type="ARBA" id="ARBA00022559"/>
    </source>
</evidence>
<evidence type="ECO:0000313" key="22">
    <source>
        <dbReference type="Proteomes" id="UP001632038"/>
    </source>
</evidence>
<feature type="region of interest" description="Disordered" evidence="18">
    <location>
        <begin position="213"/>
        <end position="247"/>
    </location>
</feature>
<evidence type="ECO:0000256" key="15">
    <source>
        <dbReference type="PIRSR" id="PIRSR600823-3"/>
    </source>
</evidence>
<dbReference type="InterPro" id="IPR019794">
    <property type="entry name" value="Peroxidases_AS"/>
</dbReference>
<dbReference type="InterPro" id="IPR010255">
    <property type="entry name" value="Haem_peroxidase_sf"/>
</dbReference>
<keyword evidence="9 15" id="KW-0408">Iron</keyword>
<evidence type="ECO:0000256" key="9">
    <source>
        <dbReference type="ARBA" id="ARBA00023004"/>
    </source>
</evidence>
<comment type="cofactor">
    <cofactor evidence="15">
        <name>heme b</name>
        <dbReference type="ChEBI" id="CHEBI:60344"/>
    </cofactor>
    <text evidence="15">Binds 1 heme b (iron(II)-protoporphyrin IX) group per subunit.</text>
</comment>
<evidence type="ECO:0000256" key="17">
    <source>
        <dbReference type="PIRSR" id="PIRSR600823-5"/>
    </source>
</evidence>
<dbReference type="EC" id="1.11.1.7" evidence="3"/>
<protein>
    <recommendedName>
        <fullName evidence="3">peroxidase</fullName>
        <ecNumber evidence="3">1.11.1.7</ecNumber>
    </recommendedName>
</protein>
<evidence type="ECO:0000256" key="5">
    <source>
        <dbReference type="ARBA" id="ARBA00022617"/>
    </source>
</evidence>
<feature type="binding site" evidence="15">
    <location>
        <position position="258"/>
    </location>
    <ligand>
        <name>Ca(2+)</name>
        <dbReference type="ChEBI" id="CHEBI:29108"/>
        <label>2</label>
    </ligand>
</feature>
<comment type="caution">
    <text evidence="21">The sequence shown here is derived from an EMBL/GenBank/DDBJ whole genome shotgun (WGS) entry which is preliminary data.</text>
</comment>
<evidence type="ECO:0000256" key="16">
    <source>
        <dbReference type="PIRSR" id="PIRSR600823-4"/>
    </source>
</evidence>
<feature type="binding site" evidence="15">
    <location>
        <position position="198"/>
    </location>
    <ligand>
        <name>Ca(2+)</name>
        <dbReference type="ChEBI" id="CHEBI:29108"/>
        <label>2</label>
    </ligand>
</feature>
<feature type="chain" id="PRO_5044762537" description="peroxidase" evidence="19">
    <location>
        <begin position="26"/>
        <end position="482"/>
    </location>
</feature>
<dbReference type="FunFam" id="1.10.520.10:FF:000001">
    <property type="entry name" value="Peroxidase"/>
    <property type="match status" value="1"/>
</dbReference>
<reference evidence="22" key="1">
    <citation type="journal article" date="2024" name="IScience">
        <title>Strigolactones Initiate the Formation of Haustorium-like Structures in Castilleja.</title>
        <authorList>
            <person name="Buerger M."/>
            <person name="Peterson D."/>
            <person name="Chory J."/>
        </authorList>
    </citation>
    <scope>NUCLEOTIDE SEQUENCE [LARGE SCALE GENOMIC DNA]</scope>
</reference>
<keyword evidence="8 21" id="KW-0560">Oxidoreductase</keyword>
<name>A0ABD3BBT9_9LAMI</name>
<feature type="binding site" evidence="14">
    <location>
        <position position="167"/>
    </location>
    <ligand>
        <name>substrate</name>
    </ligand>
</feature>
<evidence type="ECO:0000256" key="18">
    <source>
        <dbReference type="SAM" id="MobiDB-lite"/>
    </source>
</evidence>
<evidence type="ECO:0000259" key="20">
    <source>
        <dbReference type="PROSITE" id="PS50873"/>
    </source>
</evidence>
<feature type="binding site" description="axial binding residue" evidence="15">
    <location>
        <position position="197"/>
    </location>
    <ligand>
        <name>heme b</name>
        <dbReference type="ChEBI" id="CHEBI:60344"/>
    </ligand>
    <ligandPart>
        <name>Fe</name>
        <dbReference type="ChEBI" id="CHEBI:18248"/>
    </ligandPart>
</feature>
<sequence length="482" mass="53854">MADNSNIRFVLFLALLAYAAPLCFSKKSTLSPYFYDDTCPNATAIVKRVVEKAIQKDTRMAASLLRLHFHDCFVKGCDASILLDNTKNITSEKGSNPNRKSARGFEVIDEIKSALEKECPQTVSCADIMALAARESTNSSGGPYWEVALGRRDSKNASLSGSNNNIPAPNTTFQTILTKFKLQGLDITDVVTLSGSHTIGKARCASIKQRLYNQTGDSKPDPTMDQSYANQLRGKCSNSGKDDQNVFDLDNSTPTTFDNRYFKNLLKKKGLLNSDQVLVTKNNESLALVKKYADDNACFFEQFANSMIKMGNINVLTGSKGQIRKQCNKEARLIKNARCVSFKQRLYNQPGGSKPDLTLNGSYADHLRASCPRPGGDQNLFINLDFYTPKKFDNSYFKNLLNNKGLLSSDQVLWTKNGKKTENDKKNHRSWCRNTQMIMIGFSSNLPSPWSGWEILRCSRVQMAKSGKTAERSMAMMLRWNI</sequence>
<keyword evidence="6 15" id="KW-0479">Metal-binding</keyword>
<dbReference type="CDD" id="cd00693">
    <property type="entry name" value="secretory_peroxidase"/>
    <property type="match status" value="1"/>
</dbReference>
<feature type="binding site" evidence="15">
    <location>
        <position position="71"/>
    </location>
    <ligand>
        <name>Ca(2+)</name>
        <dbReference type="ChEBI" id="CHEBI:29108"/>
        <label>1</label>
    </ligand>
</feature>
<evidence type="ECO:0000256" key="13">
    <source>
        <dbReference type="PIRSR" id="PIRSR600823-1"/>
    </source>
</evidence>
<dbReference type="InterPro" id="IPR019793">
    <property type="entry name" value="Peroxidases_heam-ligand_BS"/>
</dbReference>
<keyword evidence="11" id="KW-0325">Glycoprotein</keyword>
<dbReference type="EMBL" id="JAVIJP010000103">
    <property type="protein sequence ID" value="KAL3614673.1"/>
    <property type="molecule type" value="Genomic_DNA"/>
</dbReference>
<dbReference type="GO" id="GO:0140825">
    <property type="term" value="F:lactoperoxidase activity"/>
    <property type="evidence" value="ECO:0007669"/>
    <property type="project" value="UniProtKB-EC"/>
</dbReference>
<comment type="catalytic activity">
    <reaction evidence="1">
        <text>2 a phenolic donor + H2O2 = 2 a phenolic radical donor + 2 H2O</text>
        <dbReference type="Rhea" id="RHEA:56136"/>
        <dbReference type="ChEBI" id="CHEBI:15377"/>
        <dbReference type="ChEBI" id="CHEBI:16240"/>
        <dbReference type="ChEBI" id="CHEBI:139520"/>
        <dbReference type="ChEBI" id="CHEBI:139521"/>
        <dbReference type="EC" id="1.11.1.7"/>
    </reaction>
</comment>
<feature type="active site" description="Proton acceptor" evidence="13">
    <location>
        <position position="70"/>
    </location>
</feature>
<feature type="disulfide bond" evidence="17">
    <location>
        <begin position="204"/>
        <end position="236"/>
    </location>
</feature>
<dbReference type="InterPro" id="IPR000823">
    <property type="entry name" value="Peroxidase_pln"/>
</dbReference>
<dbReference type="PRINTS" id="PR00461">
    <property type="entry name" value="PLPEROXIDASE"/>
</dbReference>
<feature type="binding site" evidence="15">
    <location>
        <position position="253"/>
    </location>
    <ligand>
        <name>Ca(2+)</name>
        <dbReference type="ChEBI" id="CHEBI:29108"/>
        <label>2</label>
    </ligand>
</feature>
<dbReference type="Pfam" id="PF00141">
    <property type="entry name" value="peroxidase"/>
    <property type="match status" value="2"/>
</dbReference>
<evidence type="ECO:0000256" key="10">
    <source>
        <dbReference type="ARBA" id="ARBA00023157"/>
    </source>
</evidence>
<dbReference type="Gene3D" id="1.10.420.10">
    <property type="entry name" value="Peroxidase, domain 2"/>
    <property type="match status" value="2"/>
</dbReference>
<feature type="binding site" evidence="15">
    <location>
        <position position="92"/>
    </location>
    <ligand>
        <name>Ca(2+)</name>
        <dbReference type="ChEBI" id="CHEBI:29108"/>
        <label>1</label>
    </ligand>
</feature>
<keyword evidence="4 21" id="KW-0575">Peroxidase</keyword>
<evidence type="ECO:0000256" key="3">
    <source>
        <dbReference type="ARBA" id="ARBA00012313"/>
    </source>
</evidence>
<keyword evidence="5" id="KW-0349">Heme</keyword>
<evidence type="ECO:0000256" key="12">
    <source>
        <dbReference type="ARBA" id="ARBA00023324"/>
    </source>
</evidence>
<evidence type="ECO:0000256" key="11">
    <source>
        <dbReference type="ARBA" id="ARBA00023180"/>
    </source>
</evidence>
<dbReference type="InterPro" id="IPR002016">
    <property type="entry name" value="Haem_peroxidase"/>
</dbReference>
<dbReference type="PANTHER" id="PTHR31388:SF3">
    <property type="entry name" value="PEROXIDASE 72"/>
    <property type="match status" value="1"/>
</dbReference>
<evidence type="ECO:0000313" key="21">
    <source>
        <dbReference type="EMBL" id="KAL3614673.1"/>
    </source>
</evidence>
<feature type="signal peptide" evidence="19">
    <location>
        <begin position="1"/>
        <end position="25"/>
    </location>
</feature>
<feature type="domain" description="Plant heme peroxidase family profile" evidence="20">
    <location>
        <begin position="331"/>
        <end position="445"/>
    </location>
</feature>
<dbReference type="SUPFAM" id="SSF48113">
    <property type="entry name" value="Heme-dependent peroxidases"/>
    <property type="match status" value="2"/>
</dbReference>
<dbReference type="PROSITE" id="PS50873">
    <property type="entry name" value="PEROXIDASE_4"/>
    <property type="match status" value="2"/>
</dbReference>
<evidence type="ECO:0000256" key="14">
    <source>
        <dbReference type="PIRSR" id="PIRSR600823-2"/>
    </source>
</evidence>
<proteinExistence type="inferred from homology"/>